<dbReference type="GO" id="GO:0047661">
    <property type="term" value="F:amino-acid racemase activity"/>
    <property type="evidence" value="ECO:0007669"/>
    <property type="project" value="InterPro"/>
</dbReference>
<reference evidence="2 3" key="1">
    <citation type="submission" date="2018-02" db="EMBL/GenBank/DDBJ databases">
        <title>The genomes of Aspergillus section Nigri reveals drivers in fungal speciation.</title>
        <authorList>
            <consortium name="DOE Joint Genome Institute"/>
            <person name="Vesth T.C."/>
            <person name="Nybo J."/>
            <person name="Theobald S."/>
            <person name="Brandl J."/>
            <person name="Frisvad J.C."/>
            <person name="Nielsen K.F."/>
            <person name="Lyhne E.K."/>
            <person name="Kogle M.E."/>
            <person name="Kuo A."/>
            <person name="Riley R."/>
            <person name="Clum A."/>
            <person name="Nolan M."/>
            <person name="Lipzen A."/>
            <person name="Salamov A."/>
            <person name="Henrissat B."/>
            <person name="Wiebenga A."/>
            <person name="De vries R.P."/>
            <person name="Grigoriev I.V."/>
            <person name="Mortensen U.H."/>
            <person name="Andersen M.R."/>
            <person name="Baker S.E."/>
        </authorList>
    </citation>
    <scope>NUCLEOTIDE SEQUENCE [LARGE SCALE GENOMIC DNA]</scope>
    <source>
        <strain evidence="2 3">CBS 707.79</strain>
    </source>
</reference>
<dbReference type="InterPro" id="IPR015942">
    <property type="entry name" value="Asp/Glu/hydantoin_racemase"/>
</dbReference>
<evidence type="ECO:0000313" key="2">
    <source>
        <dbReference type="EMBL" id="PYH94567.1"/>
    </source>
</evidence>
<dbReference type="Pfam" id="PF01177">
    <property type="entry name" value="Asp_Glu_race"/>
    <property type="match status" value="1"/>
</dbReference>
<dbReference type="VEuPathDB" id="FungiDB:BO71DRAFT_325208"/>
<gene>
    <name evidence="2" type="ORF">BO71DRAFT_325208</name>
</gene>
<protein>
    <recommendedName>
        <fullName evidence="4">Asp/Glu racemase</fullName>
    </recommendedName>
</protein>
<evidence type="ECO:0000256" key="1">
    <source>
        <dbReference type="ARBA" id="ARBA00038414"/>
    </source>
</evidence>
<sequence>HPTTPKFDAFLVACFSAHPLIGMLREEYPQPTIGIMEAALHASRMCGDQLGIVTTSERSSMRHARSTVELGFGDHFVGCETGHVSVLELESSPKDVVYASLAMAAKRLVDRGADCICLGCAGMTQLYESCRHAVKMDDNHVMVVDGVAVGVHFLIALVRAELRTAKAGPGLAVGVAQ</sequence>
<dbReference type="Proteomes" id="UP000247810">
    <property type="component" value="Unassembled WGS sequence"/>
</dbReference>
<dbReference type="PANTHER" id="PTHR28047">
    <property type="entry name" value="PROTEIN DCG1"/>
    <property type="match status" value="1"/>
</dbReference>
<evidence type="ECO:0008006" key="4">
    <source>
        <dbReference type="Google" id="ProtNLM"/>
    </source>
</evidence>
<evidence type="ECO:0000313" key="3">
    <source>
        <dbReference type="Proteomes" id="UP000247810"/>
    </source>
</evidence>
<proteinExistence type="inferred from homology"/>
<dbReference type="InterPro" id="IPR052186">
    <property type="entry name" value="Hydantoin_racemase-like"/>
</dbReference>
<dbReference type="EMBL" id="KZ825869">
    <property type="protein sequence ID" value="PYH94567.1"/>
    <property type="molecule type" value="Genomic_DNA"/>
</dbReference>
<dbReference type="STRING" id="1448320.A0A319DKD2"/>
<organism evidence="2 3">
    <name type="scientific">Aspergillus ellipticus CBS 707.79</name>
    <dbReference type="NCBI Taxonomy" id="1448320"/>
    <lineage>
        <taxon>Eukaryota</taxon>
        <taxon>Fungi</taxon>
        <taxon>Dikarya</taxon>
        <taxon>Ascomycota</taxon>
        <taxon>Pezizomycotina</taxon>
        <taxon>Eurotiomycetes</taxon>
        <taxon>Eurotiomycetidae</taxon>
        <taxon>Eurotiales</taxon>
        <taxon>Aspergillaceae</taxon>
        <taxon>Aspergillus</taxon>
        <taxon>Aspergillus subgen. Circumdati</taxon>
    </lineage>
</organism>
<dbReference type="Gene3D" id="3.40.50.12500">
    <property type="match status" value="1"/>
</dbReference>
<accession>A0A319DKD2</accession>
<dbReference type="AlphaFoldDB" id="A0A319DKD2"/>
<keyword evidence="3" id="KW-1185">Reference proteome</keyword>
<dbReference type="InterPro" id="IPR053714">
    <property type="entry name" value="Iso_Racemase_Enz_sf"/>
</dbReference>
<dbReference type="PANTHER" id="PTHR28047:SF6">
    <property type="entry name" value="CN HYDROLASE DOMAIN-CONTAINING PROTEIN"/>
    <property type="match status" value="1"/>
</dbReference>
<feature type="non-terminal residue" evidence="2">
    <location>
        <position position="1"/>
    </location>
</feature>
<dbReference type="OrthoDB" id="412018at2759"/>
<name>A0A319DKD2_9EURO</name>
<comment type="similarity">
    <text evidence="1">Belongs to the HyuE racemase family.</text>
</comment>